<dbReference type="GO" id="GO:0005524">
    <property type="term" value="F:ATP binding"/>
    <property type="evidence" value="ECO:0007669"/>
    <property type="project" value="UniProtKB-KW"/>
</dbReference>
<evidence type="ECO:0000256" key="6">
    <source>
        <dbReference type="ARBA" id="ARBA00023098"/>
    </source>
</evidence>
<dbReference type="FunFam" id="3.30.230.10:FF:000072">
    <property type="entry name" value="Diphosphomevalonate decarboxylase"/>
    <property type="match status" value="1"/>
</dbReference>
<keyword evidence="5" id="KW-0067">ATP-binding</keyword>
<dbReference type="EMBL" id="UINC01011508">
    <property type="protein sequence ID" value="SVA50755.1"/>
    <property type="molecule type" value="Genomic_DNA"/>
</dbReference>
<dbReference type="SUPFAM" id="SSF55060">
    <property type="entry name" value="GHMP Kinase, C-terminal domain"/>
    <property type="match status" value="1"/>
</dbReference>
<keyword evidence="4" id="KW-0547">Nucleotide-binding</keyword>
<comment type="similarity">
    <text evidence="1">Belongs to the diphosphomevalonate decarboxylase family.</text>
</comment>
<evidence type="ECO:0000259" key="8">
    <source>
        <dbReference type="Pfam" id="PF18376"/>
    </source>
</evidence>
<dbReference type="Pfam" id="PF18376">
    <property type="entry name" value="MDD_C"/>
    <property type="match status" value="1"/>
</dbReference>
<dbReference type="GO" id="GO:0019287">
    <property type="term" value="P:isopentenyl diphosphate biosynthetic process, mevalonate pathway"/>
    <property type="evidence" value="ECO:0007669"/>
    <property type="project" value="InterPro"/>
</dbReference>
<reference evidence="10" key="1">
    <citation type="submission" date="2018-05" db="EMBL/GenBank/DDBJ databases">
        <authorList>
            <person name="Lanie J.A."/>
            <person name="Ng W.-L."/>
            <person name="Kazmierczak K.M."/>
            <person name="Andrzejewski T.M."/>
            <person name="Davidsen T.M."/>
            <person name="Wayne K.J."/>
            <person name="Tettelin H."/>
            <person name="Glass J.I."/>
            <person name="Rusch D."/>
            <person name="Podicherti R."/>
            <person name="Tsui H.-C.T."/>
            <person name="Winkler M.E."/>
        </authorList>
    </citation>
    <scope>NUCLEOTIDE SEQUENCE</scope>
</reference>
<proteinExistence type="inferred from homology"/>
<dbReference type="AlphaFoldDB" id="A0A381WE36"/>
<dbReference type="NCBIfam" id="TIGR01240">
    <property type="entry name" value="mevDPdecarb"/>
    <property type="match status" value="1"/>
</dbReference>
<protein>
    <recommendedName>
        <fullName evidence="2">diphosphomevalonate decarboxylase</fullName>
        <ecNumber evidence="2">4.1.1.33</ecNumber>
    </recommendedName>
</protein>
<dbReference type="InterPro" id="IPR036554">
    <property type="entry name" value="GHMP_kinase_C_sf"/>
</dbReference>
<evidence type="ECO:0000256" key="5">
    <source>
        <dbReference type="ARBA" id="ARBA00022840"/>
    </source>
</evidence>
<organism evidence="10">
    <name type="scientific">marine metagenome</name>
    <dbReference type="NCBI Taxonomy" id="408172"/>
    <lineage>
        <taxon>unclassified sequences</taxon>
        <taxon>metagenomes</taxon>
        <taxon>ecological metagenomes</taxon>
    </lineage>
</organism>
<dbReference type="InterPro" id="IPR020568">
    <property type="entry name" value="Ribosomal_Su5_D2-typ_SF"/>
</dbReference>
<dbReference type="PANTHER" id="PTHR10977:SF3">
    <property type="entry name" value="DIPHOSPHOMEVALONATE DECARBOXYLASE"/>
    <property type="match status" value="1"/>
</dbReference>
<evidence type="ECO:0000256" key="3">
    <source>
        <dbReference type="ARBA" id="ARBA00022516"/>
    </source>
</evidence>
<dbReference type="InterPro" id="IPR005935">
    <property type="entry name" value="Mev_decarb"/>
</dbReference>
<feature type="domain" description="Mvd1 C-terminal" evidence="8">
    <location>
        <begin position="178"/>
        <end position="301"/>
    </location>
</feature>
<dbReference type="InterPro" id="IPR029765">
    <property type="entry name" value="Mev_diP_decarb"/>
</dbReference>
<evidence type="ECO:0000256" key="4">
    <source>
        <dbReference type="ARBA" id="ARBA00022741"/>
    </source>
</evidence>
<dbReference type="InterPro" id="IPR014721">
    <property type="entry name" value="Ribsml_uS5_D2-typ_fold_subgr"/>
</dbReference>
<keyword evidence="3" id="KW-0444">Lipid biosynthesis</keyword>
<dbReference type="Gene3D" id="3.30.230.10">
    <property type="match status" value="1"/>
</dbReference>
<evidence type="ECO:0000256" key="1">
    <source>
        <dbReference type="ARBA" id="ARBA00008831"/>
    </source>
</evidence>
<evidence type="ECO:0000256" key="2">
    <source>
        <dbReference type="ARBA" id="ARBA00012296"/>
    </source>
</evidence>
<dbReference type="Gene3D" id="3.30.70.890">
    <property type="entry name" value="GHMP kinase, C-terminal domain"/>
    <property type="match status" value="1"/>
</dbReference>
<feature type="non-terminal residue" evidence="10">
    <location>
        <position position="304"/>
    </location>
</feature>
<dbReference type="InterPro" id="IPR041431">
    <property type="entry name" value="Mvd1_C"/>
</dbReference>
<dbReference type="PIRSF" id="PIRSF015950">
    <property type="entry name" value="Mev_P_decrbx"/>
    <property type="match status" value="1"/>
</dbReference>
<gene>
    <name evidence="10" type="ORF">METZ01_LOCUS103609</name>
</gene>
<dbReference type="InterPro" id="IPR053859">
    <property type="entry name" value="MVD-like_N"/>
</dbReference>
<dbReference type="SUPFAM" id="SSF54211">
    <property type="entry name" value="Ribosomal protein S5 domain 2-like"/>
    <property type="match status" value="1"/>
</dbReference>
<evidence type="ECO:0000259" key="9">
    <source>
        <dbReference type="Pfam" id="PF22700"/>
    </source>
</evidence>
<feature type="domain" description="Diphosphomevalonate decarboxylase-like N-terminal" evidence="9">
    <location>
        <begin position="9"/>
        <end position="164"/>
    </location>
</feature>
<accession>A0A381WE36</accession>
<evidence type="ECO:0000256" key="7">
    <source>
        <dbReference type="ARBA" id="ARBA00023239"/>
    </source>
</evidence>
<sequence>MNSQSKATARANIALIKYWGKADSSMNIPAAGSISITLDALCSETVVSFKESLSADELSLDGESRPEYVPRISRFLDILRERADIKTRASVTSKNNFPLGAGLASSASGFAALAAAASAALRLEISPRELSIVARQGSGSAARSVFGGFVEMHADRSRDGEGSFAEPLLESSAWHLEVVIALTDRSEKAVGSRQGMNRSAATSPYYVAWLDASAKDLERGRDAILNRDFKTLADVAQSNCLKMHSVAMTTQPALMYWNGATVECIRAIQKLQQDGVPVFFTIDAGPQVKAVCEPSALQHVASTL</sequence>
<dbReference type="Pfam" id="PF22700">
    <property type="entry name" value="MVD-like_N"/>
    <property type="match status" value="1"/>
</dbReference>
<name>A0A381WE36_9ZZZZ</name>
<dbReference type="GO" id="GO:0004163">
    <property type="term" value="F:diphosphomevalonate decarboxylase activity"/>
    <property type="evidence" value="ECO:0007669"/>
    <property type="project" value="UniProtKB-EC"/>
</dbReference>
<evidence type="ECO:0000313" key="10">
    <source>
        <dbReference type="EMBL" id="SVA50755.1"/>
    </source>
</evidence>
<dbReference type="EC" id="4.1.1.33" evidence="2"/>
<dbReference type="PANTHER" id="PTHR10977">
    <property type="entry name" value="DIPHOSPHOMEVALONATE DECARBOXYLASE"/>
    <property type="match status" value="1"/>
</dbReference>
<keyword evidence="7" id="KW-0456">Lyase</keyword>
<keyword evidence="6" id="KW-0443">Lipid metabolism</keyword>
<dbReference type="GO" id="GO:0005829">
    <property type="term" value="C:cytosol"/>
    <property type="evidence" value="ECO:0007669"/>
    <property type="project" value="InterPro"/>
</dbReference>